<dbReference type="Proteomes" id="UP001147746">
    <property type="component" value="Unassembled WGS sequence"/>
</dbReference>
<proteinExistence type="predicted"/>
<gene>
    <name evidence="3" type="ORF">N7476_001962</name>
</gene>
<evidence type="ECO:0000256" key="1">
    <source>
        <dbReference type="SAM" id="MobiDB-lite"/>
    </source>
</evidence>
<evidence type="ECO:0000313" key="3">
    <source>
        <dbReference type="EMBL" id="KAJ5323362.1"/>
    </source>
</evidence>
<sequence length="310" mass="34769">MKAEKISKSPNGDGLPGQKEDLLERRRLQNRLSQRNHRRKIRDRIAKLQERVIANELRASAALNGWDQHYMPSPLLSNRHVSHSHFNMSPRDHLATDPSAQYSHSYIPTVPWSRDMALNSPLGLMGDRACFLDGSFPTWPKCSSPSASDWTEISGINTLGGLSEDTFQGLFTTGESLPIKSPNNLDQPLYYVATGEHIQNRRNKNYAMDVNHYELKYRNSSTSNSPSAKRYITPIQDHSSCPSRLRLGSRSRISFTSTNTRKRTGAIVTTADKCNLNRGIPVSNADRPWDMFGSWILCAGVSIAQDAESP</sequence>
<comment type="caution">
    <text evidence="3">The sequence shown here is derived from an EMBL/GenBank/DDBJ whole genome shotgun (WGS) entry which is preliminary data.</text>
</comment>
<dbReference type="EMBL" id="JAPZBO010000002">
    <property type="protein sequence ID" value="KAJ5323362.1"/>
    <property type="molecule type" value="Genomic_DNA"/>
</dbReference>
<feature type="region of interest" description="Disordered" evidence="1">
    <location>
        <begin position="1"/>
        <end position="22"/>
    </location>
</feature>
<dbReference type="SUPFAM" id="SSF57959">
    <property type="entry name" value="Leucine zipper domain"/>
    <property type="match status" value="1"/>
</dbReference>
<organism evidence="3 4">
    <name type="scientific">Penicillium atrosanguineum</name>
    <dbReference type="NCBI Taxonomy" id="1132637"/>
    <lineage>
        <taxon>Eukaryota</taxon>
        <taxon>Fungi</taxon>
        <taxon>Dikarya</taxon>
        <taxon>Ascomycota</taxon>
        <taxon>Pezizomycotina</taxon>
        <taxon>Eurotiomycetes</taxon>
        <taxon>Eurotiomycetidae</taxon>
        <taxon>Eurotiales</taxon>
        <taxon>Aspergillaceae</taxon>
        <taxon>Penicillium</taxon>
    </lineage>
</organism>
<evidence type="ECO:0000259" key="2">
    <source>
        <dbReference type="PROSITE" id="PS00036"/>
    </source>
</evidence>
<reference evidence="3" key="2">
    <citation type="journal article" date="2023" name="IMA Fungus">
        <title>Comparative genomic study of the Penicillium genus elucidates a diverse pangenome and 15 lateral gene transfer events.</title>
        <authorList>
            <person name="Petersen C."/>
            <person name="Sorensen T."/>
            <person name="Nielsen M.R."/>
            <person name="Sondergaard T.E."/>
            <person name="Sorensen J.L."/>
            <person name="Fitzpatrick D.A."/>
            <person name="Frisvad J.C."/>
            <person name="Nielsen K.L."/>
        </authorList>
    </citation>
    <scope>NUCLEOTIDE SEQUENCE</scope>
    <source>
        <strain evidence="3">IBT 21472</strain>
    </source>
</reference>
<dbReference type="PANTHER" id="PTHR39607">
    <property type="entry name" value="XANTHOCILLIN BIOSYNTHESIS CLUSTER TRANSCRIPTION FACTOR XANC-RELATED"/>
    <property type="match status" value="1"/>
</dbReference>
<dbReference type="AlphaFoldDB" id="A0A9W9Q5N9"/>
<reference evidence="3" key="1">
    <citation type="submission" date="2022-12" db="EMBL/GenBank/DDBJ databases">
        <authorList>
            <person name="Petersen C."/>
        </authorList>
    </citation>
    <scope>NUCLEOTIDE SEQUENCE</scope>
    <source>
        <strain evidence="3">IBT 21472</strain>
    </source>
</reference>
<accession>A0A9W9Q5N9</accession>
<dbReference type="CDD" id="cd14688">
    <property type="entry name" value="bZIP_YAP"/>
    <property type="match status" value="1"/>
</dbReference>
<evidence type="ECO:0000313" key="4">
    <source>
        <dbReference type="Proteomes" id="UP001147746"/>
    </source>
</evidence>
<name>A0A9W9Q5N9_9EURO</name>
<protein>
    <recommendedName>
        <fullName evidence="2">BZIP domain-containing protein</fullName>
    </recommendedName>
</protein>
<dbReference type="InterPro" id="IPR052635">
    <property type="entry name" value="Sec_Metab_Biosynth_Reg"/>
</dbReference>
<dbReference type="GO" id="GO:0003700">
    <property type="term" value="F:DNA-binding transcription factor activity"/>
    <property type="evidence" value="ECO:0007669"/>
    <property type="project" value="InterPro"/>
</dbReference>
<feature type="domain" description="BZIP" evidence="2">
    <location>
        <begin position="25"/>
        <end position="40"/>
    </location>
</feature>
<dbReference type="PROSITE" id="PS00036">
    <property type="entry name" value="BZIP_BASIC"/>
    <property type="match status" value="1"/>
</dbReference>
<dbReference type="InterPro" id="IPR046347">
    <property type="entry name" value="bZIP_sf"/>
</dbReference>
<keyword evidence="4" id="KW-1185">Reference proteome</keyword>
<dbReference type="InterPro" id="IPR004827">
    <property type="entry name" value="bZIP"/>
</dbReference>
<dbReference type="PANTHER" id="PTHR39607:SF3">
    <property type="entry name" value="BZIP DOMAIN-CONTAINING PROTEIN"/>
    <property type="match status" value="1"/>
</dbReference>